<evidence type="ECO:0000313" key="2">
    <source>
        <dbReference type="EMBL" id="KAA6353064.1"/>
    </source>
</evidence>
<feature type="region of interest" description="Disordered" evidence="1">
    <location>
        <begin position="75"/>
        <end position="111"/>
    </location>
</feature>
<proteinExistence type="predicted"/>
<evidence type="ECO:0000256" key="1">
    <source>
        <dbReference type="SAM" id="MobiDB-lite"/>
    </source>
</evidence>
<gene>
    <name evidence="2" type="ORF">EZS28_051409</name>
</gene>
<protein>
    <submittedName>
        <fullName evidence="2">Uncharacterized protein</fullName>
    </submittedName>
</protein>
<sequence>MMDKEIIMNAGISILQRREFLLLLKELPERLYKNVDALIMIRELIIQQGDNNDVVGVNVTSNEVYEEETITVPDNKAYIIQPKEEDPENPPVLRPAEKTDDQGKTLPSTKPLVNVEGNRTLEIQGLIIEHFQSQTTSPVLKTDGDAIL</sequence>
<name>A0A5J4T3Y4_9EUKA</name>
<organism evidence="2 3">
    <name type="scientific">Streblomastix strix</name>
    <dbReference type="NCBI Taxonomy" id="222440"/>
    <lineage>
        <taxon>Eukaryota</taxon>
        <taxon>Metamonada</taxon>
        <taxon>Preaxostyla</taxon>
        <taxon>Oxymonadida</taxon>
        <taxon>Streblomastigidae</taxon>
        <taxon>Streblomastix</taxon>
    </lineage>
</organism>
<accession>A0A5J4T3Y4</accession>
<dbReference type="EMBL" id="SNRW01038837">
    <property type="protein sequence ID" value="KAA6353064.1"/>
    <property type="molecule type" value="Genomic_DNA"/>
</dbReference>
<comment type="caution">
    <text evidence="2">The sequence shown here is derived from an EMBL/GenBank/DDBJ whole genome shotgun (WGS) entry which is preliminary data.</text>
</comment>
<dbReference type="AlphaFoldDB" id="A0A5J4T3Y4"/>
<feature type="non-terminal residue" evidence="2">
    <location>
        <position position="148"/>
    </location>
</feature>
<reference evidence="2 3" key="1">
    <citation type="submission" date="2019-03" db="EMBL/GenBank/DDBJ databases">
        <title>Single cell metagenomics reveals metabolic interactions within the superorganism composed of flagellate Streblomastix strix and complex community of Bacteroidetes bacteria on its surface.</title>
        <authorList>
            <person name="Treitli S.C."/>
            <person name="Kolisko M."/>
            <person name="Husnik F."/>
            <person name="Keeling P."/>
            <person name="Hampl V."/>
        </authorList>
    </citation>
    <scope>NUCLEOTIDE SEQUENCE [LARGE SCALE GENOMIC DNA]</scope>
    <source>
        <strain evidence="2">ST1C</strain>
    </source>
</reference>
<dbReference type="Proteomes" id="UP000324800">
    <property type="component" value="Unassembled WGS sequence"/>
</dbReference>
<evidence type="ECO:0000313" key="3">
    <source>
        <dbReference type="Proteomes" id="UP000324800"/>
    </source>
</evidence>